<comment type="caution">
    <text evidence="1">The sequence shown here is derived from an EMBL/GenBank/DDBJ whole genome shotgun (WGS) entry which is preliminary data.</text>
</comment>
<dbReference type="AlphaFoldDB" id="A0A2N5UDC9"/>
<gene>
    <name evidence="1" type="ORF">PCASD_13113</name>
</gene>
<name>A0A2N5UDC9_9BASI</name>
<reference evidence="1 2" key="1">
    <citation type="submission" date="2017-11" db="EMBL/GenBank/DDBJ databases">
        <title>De novo assembly and phasing of dikaryotic genomes from two isolates of Puccinia coronata f. sp. avenae, the causal agent of oat crown rust.</title>
        <authorList>
            <person name="Miller M.E."/>
            <person name="Zhang Y."/>
            <person name="Omidvar V."/>
            <person name="Sperschneider J."/>
            <person name="Schwessinger B."/>
            <person name="Raley C."/>
            <person name="Palmer J.M."/>
            <person name="Garnica D."/>
            <person name="Upadhyaya N."/>
            <person name="Rathjen J."/>
            <person name="Taylor J.M."/>
            <person name="Park R.F."/>
            <person name="Dodds P.N."/>
            <person name="Hirsch C.D."/>
            <person name="Kianian S.F."/>
            <person name="Figueroa M."/>
        </authorList>
    </citation>
    <scope>NUCLEOTIDE SEQUENCE [LARGE SCALE GENOMIC DNA]</scope>
    <source>
        <strain evidence="1">12SD80</strain>
    </source>
</reference>
<evidence type="ECO:0000313" key="2">
    <source>
        <dbReference type="Proteomes" id="UP000235392"/>
    </source>
</evidence>
<sequence length="55" mass="6221">MNSNFMVDDLNTKLRVLDTTGNSVLLQTEAKTKPKEGTFAHVSLHLYDDNRKQGK</sequence>
<proteinExistence type="predicted"/>
<protein>
    <submittedName>
        <fullName evidence="1">Uncharacterized protein</fullName>
    </submittedName>
</protein>
<evidence type="ECO:0000313" key="1">
    <source>
        <dbReference type="EMBL" id="PLW35720.1"/>
    </source>
</evidence>
<organism evidence="1 2">
    <name type="scientific">Puccinia coronata f. sp. avenae</name>
    <dbReference type="NCBI Taxonomy" id="200324"/>
    <lineage>
        <taxon>Eukaryota</taxon>
        <taxon>Fungi</taxon>
        <taxon>Dikarya</taxon>
        <taxon>Basidiomycota</taxon>
        <taxon>Pucciniomycotina</taxon>
        <taxon>Pucciniomycetes</taxon>
        <taxon>Pucciniales</taxon>
        <taxon>Pucciniaceae</taxon>
        <taxon>Puccinia</taxon>
    </lineage>
</organism>
<accession>A0A2N5UDC9</accession>
<dbReference type="EMBL" id="PGCI01000173">
    <property type="protein sequence ID" value="PLW35720.1"/>
    <property type="molecule type" value="Genomic_DNA"/>
</dbReference>
<dbReference type="Proteomes" id="UP000235392">
    <property type="component" value="Unassembled WGS sequence"/>
</dbReference>